<dbReference type="Pfam" id="PF01973">
    <property type="entry name" value="MptE-like"/>
    <property type="match status" value="1"/>
</dbReference>
<proteinExistence type="predicted"/>
<dbReference type="Proteomes" id="UP000681414">
    <property type="component" value="Unassembled WGS sequence"/>
</dbReference>
<feature type="domain" description="6-hydroxymethylpterin diphosphokinase MptE-like" evidence="1">
    <location>
        <begin position="52"/>
        <end position="218"/>
    </location>
</feature>
<dbReference type="Gene3D" id="3.90.1480.10">
    <property type="entry name" value="Alpha-2,3-sialyltransferase"/>
    <property type="match status" value="1"/>
</dbReference>
<gene>
    <name evidence="2" type="ORF">KHA97_21300</name>
</gene>
<comment type="caution">
    <text evidence="2">The sequence shown here is derived from an EMBL/GenBank/DDBJ whole genome shotgun (WGS) entry which is preliminary data.</text>
</comment>
<sequence>MNIKATLKKNKYIYSLVIQLGESHWRIKRYLKLYIIPNIIFNIRRFLRVYRFYKDSPYEKLKNVKDKHYGERCFIIATGPSLTIEDLEKLKGETTISMNSICLAFDETDWRPTYYGVQDEIAFIRMKKYIDELDVECKFVGDTIPKKLDIDFSGDYYYYPINMLNHKISPKKDHIKFSNDPFAAIYNGYTITYSLIQIAVYMGFKEIYLLGTDCNYSTDLNHHFRNYDDYVDPYFLYAGEMMIKAYKVAKKYADKNNIKIYNATRGGMLEVFERVDLDSVLAMNNDNTRQLHVNHS</sequence>
<reference evidence="2 3" key="1">
    <citation type="submission" date="2021-05" db="EMBL/GenBank/DDBJ databases">
        <title>Novel Bacillus species.</title>
        <authorList>
            <person name="Liu G."/>
        </authorList>
    </citation>
    <scope>NUCLEOTIDE SEQUENCE [LARGE SCALE GENOMIC DNA]</scope>
    <source>
        <strain evidence="3">FJAT-49780</strain>
    </source>
</reference>
<organism evidence="2 3">
    <name type="scientific">Lederbergia citri</name>
    <dbReference type="NCBI Taxonomy" id="2833580"/>
    <lineage>
        <taxon>Bacteria</taxon>
        <taxon>Bacillati</taxon>
        <taxon>Bacillota</taxon>
        <taxon>Bacilli</taxon>
        <taxon>Bacillales</taxon>
        <taxon>Bacillaceae</taxon>
        <taxon>Lederbergia</taxon>
    </lineage>
</organism>
<evidence type="ECO:0000313" key="3">
    <source>
        <dbReference type="Proteomes" id="UP000681414"/>
    </source>
</evidence>
<dbReference type="RefSeq" id="WP_213126803.1">
    <property type="nucleotide sequence ID" value="NZ_JAGYPG010000004.1"/>
</dbReference>
<protein>
    <submittedName>
        <fullName evidence="2">DUF115 domain-containing protein</fullName>
    </submittedName>
</protein>
<keyword evidence="3" id="KW-1185">Reference proteome</keyword>
<dbReference type="InterPro" id="IPR002826">
    <property type="entry name" value="MptE-like"/>
</dbReference>
<evidence type="ECO:0000313" key="2">
    <source>
        <dbReference type="EMBL" id="MBS4197586.1"/>
    </source>
</evidence>
<evidence type="ECO:0000259" key="1">
    <source>
        <dbReference type="Pfam" id="PF01973"/>
    </source>
</evidence>
<dbReference type="AlphaFoldDB" id="A0A942YKQ3"/>
<dbReference type="EMBL" id="JAGYPG010000004">
    <property type="protein sequence ID" value="MBS4197586.1"/>
    <property type="molecule type" value="Genomic_DNA"/>
</dbReference>
<accession>A0A942YKQ3</accession>
<name>A0A942YKQ3_9BACI</name>